<keyword evidence="3 10" id="KW-0808">Transferase</keyword>
<evidence type="ECO:0000256" key="3">
    <source>
        <dbReference type="ARBA" id="ARBA00022679"/>
    </source>
</evidence>
<feature type="binding site" evidence="10">
    <location>
        <position position="307"/>
    </location>
    <ligand>
        <name>ADP</name>
        <dbReference type="ChEBI" id="CHEBI:456216"/>
    </ligand>
</feature>
<dbReference type="FunFam" id="3.30.420.40:FF:000008">
    <property type="entry name" value="Glycerol kinase"/>
    <property type="match status" value="1"/>
</dbReference>
<comment type="caution">
    <text evidence="10">Lacks conserved residue(s) required for the propagation of feature annotation.</text>
</comment>
<organism evidence="14 15">
    <name type="scientific">Nocardioides mesophilus</name>
    <dbReference type="NCBI Taxonomy" id="433659"/>
    <lineage>
        <taxon>Bacteria</taxon>
        <taxon>Bacillati</taxon>
        <taxon>Actinomycetota</taxon>
        <taxon>Actinomycetes</taxon>
        <taxon>Propionibacteriales</taxon>
        <taxon>Nocardioidaceae</taxon>
        <taxon>Nocardioides</taxon>
    </lineage>
</organism>
<feature type="binding site" evidence="10">
    <location>
        <position position="84"/>
    </location>
    <ligand>
        <name>sn-glycerol 3-phosphate</name>
        <dbReference type="ChEBI" id="CHEBI:57597"/>
    </ligand>
</feature>
<feature type="domain" description="Carbohydrate kinase FGGY N-terminal" evidence="12">
    <location>
        <begin position="5"/>
        <end position="248"/>
    </location>
</feature>
<gene>
    <name evidence="10 14" type="primary">glpK</name>
    <name evidence="14" type="ORF">H9L09_06810</name>
</gene>
<feature type="binding site" evidence="10">
    <location>
        <position position="13"/>
    </location>
    <ligand>
        <name>ADP</name>
        <dbReference type="ChEBI" id="CHEBI:456216"/>
    </ligand>
</feature>
<dbReference type="SUPFAM" id="SSF53067">
    <property type="entry name" value="Actin-like ATPase domain"/>
    <property type="match status" value="2"/>
</dbReference>
<dbReference type="UniPathway" id="UPA00618">
    <property type="reaction ID" value="UER00672"/>
</dbReference>
<proteinExistence type="inferred from homology"/>
<sequence length="498" mass="54210">MSPSYVAAIDQGTTSTRCLLFDRQGRMVSVAQRQHRQHYPRPGWVEHDAEEIWRLVCDLVPLALEDAGVTPAEVVALGVTNQRETTVVWDRVTGRPVGPAIVWQDTRTATDLPALTSDFEVAELTRRTGLPLSPYSSGPKLRWILDSDPRLRERAERGELLFGTMDTWLVWKLTGGLHVTDATNASRTLLMDLETLQWDPELLECMQVPAAMLPEIRSSAGVIGHTREPIEGIPISAMLGDQQASLFGQTAFEPGDAKCTFGTGSFLLMNTGPDIVRSRSGLITTVAHATEGEPTVYALEGSIAVAGALVEWCRTSLGLVRSAAEIETLARTVDDNGGCYVVPAFAGLYAPYWESRAQGIIAGLTGYITKGHIARAVLEASAWQAKDVVDAMVVDAQVPMTSLAVDGGMTANNLLMQTLADVLDVPVIRPMMAESVALGAAYAAGLAVGYWPDRRVLKANWHRASEWRSEIADDERDRSHAAWRQAIDLSIAWGRGRP</sequence>
<dbReference type="GO" id="GO:0019563">
    <property type="term" value="P:glycerol catabolic process"/>
    <property type="evidence" value="ECO:0007669"/>
    <property type="project" value="UniProtKB-UniRule"/>
</dbReference>
<feature type="binding site" evidence="10">
    <location>
        <position position="263"/>
    </location>
    <ligand>
        <name>ADP</name>
        <dbReference type="ChEBI" id="CHEBI:456216"/>
    </ligand>
</feature>
<feature type="binding site" evidence="10">
    <location>
        <position position="412"/>
    </location>
    <ligand>
        <name>ADP</name>
        <dbReference type="ChEBI" id="CHEBI:456216"/>
    </ligand>
</feature>
<comment type="similarity">
    <text evidence="2 10 11">Belongs to the FGGY kinase family.</text>
</comment>
<evidence type="ECO:0000256" key="2">
    <source>
        <dbReference type="ARBA" id="ARBA00009156"/>
    </source>
</evidence>
<keyword evidence="6 10" id="KW-0319">Glycerol metabolism</keyword>
<feature type="binding site" evidence="10">
    <location>
        <position position="135"/>
    </location>
    <ligand>
        <name>glycerol</name>
        <dbReference type="ChEBI" id="CHEBI:17754"/>
    </ligand>
</feature>
<dbReference type="FunFam" id="3.30.420.40:FF:000007">
    <property type="entry name" value="Glycerol kinase"/>
    <property type="match status" value="1"/>
</dbReference>
<dbReference type="InterPro" id="IPR000577">
    <property type="entry name" value="Carb_kinase_FGGY"/>
</dbReference>
<feature type="binding site" evidence="10">
    <location>
        <position position="242"/>
    </location>
    <ligand>
        <name>glycerol</name>
        <dbReference type="ChEBI" id="CHEBI:17754"/>
    </ligand>
</feature>
<evidence type="ECO:0000256" key="11">
    <source>
        <dbReference type="RuleBase" id="RU003733"/>
    </source>
</evidence>
<feature type="domain" description="Carbohydrate kinase FGGY C-terminal" evidence="13">
    <location>
        <begin position="257"/>
        <end position="447"/>
    </location>
</feature>
<dbReference type="PIRSF" id="PIRSF000538">
    <property type="entry name" value="GlpK"/>
    <property type="match status" value="1"/>
</dbReference>
<feature type="binding site" evidence="10">
    <location>
        <position position="241"/>
    </location>
    <ligand>
        <name>sn-glycerol 3-phosphate</name>
        <dbReference type="ChEBI" id="CHEBI:57597"/>
    </ligand>
</feature>
<name>A0A7G9REQ6_9ACTN</name>
<keyword evidence="15" id="KW-1185">Reference proteome</keyword>
<evidence type="ECO:0000256" key="8">
    <source>
        <dbReference type="ARBA" id="ARBA00052101"/>
    </source>
</evidence>
<feature type="binding site" evidence="10">
    <location>
        <position position="83"/>
    </location>
    <ligand>
        <name>sn-glycerol 3-phosphate</name>
        <dbReference type="ChEBI" id="CHEBI:57597"/>
    </ligand>
</feature>
<evidence type="ECO:0000256" key="4">
    <source>
        <dbReference type="ARBA" id="ARBA00022741"/>
    </source>
</evidence>
<dbReference type="RefSeq" id="WP_187579922.1">
    <property type="nucleotide sequence ID" value="NZ_CP060713.1"/>
</dbReference>
<feature type="binding site" evidence="10">
    <location>
        <position position="307"/>
    </location>
    <ligand>
        <name>ATP</name>
        <dbReference type="ChEBI" id="CHEBI:30616"/>
    </ligand>
</feature>
<dbReference type="Gene3D" id="3.30.420.40">
    <property type="match status" value="2"/>
</dbReference>
<dbReference type="NCBIfam" id="TIGR01311">
    <property type="entry name" value="glycerol_kin"/>
    <property type="match status" value="1"/>
</dbReference>
<keyword evidence="7 10" id="KW-0067">ATP-binding</keyword>
<feature type="binding site" evidence="10">
    <location>
        <position position="14"/>
    </location>
    <ligand>
        <name>ATP</name>
        <dbReference type="ChEBI" id="CHEBI:30616"/>
    </ligand>
</feature>
<feature type="binding site" evidence="10">
    <location>
        <position position="408"/>
    </location>
    <ligand>
        <name>ATP</name>
        <dbReference type="ChEBI" id="CHEBI:30616"/>
    </ligand>
</feature>
<evidence type="ECO:0000256" key="10">
    <source>
        <dbReference type="HAMAP-Rule" id="MF_00186"/>
    </source>
</evidence>
<evidence type="ECO:0000256" key="7">
    <source>
        <dbReference type="ARBA" id="ARBA00022840"/>
    </source>
</evidence>
<feature type="binding site" evidence="10">
    <location>
        <position position="15"/>
    </location>
    <ligand>
        <name>ATP</name>
        <dbReference type="ChEBI" id="CHEBI:30616"/>
    </ligand>
</feature>
<accession>A0A7G9REQ6</accession>
<comment type="activity regulation">
    <text evidence="10">Inhibited by fructose 1,6-bisphosphate (FBP).</text>
</comment>
<dbReference type="GO" id="GO:0004370">
    <property type="term" value="F:glycerol kinase activity"/>
    <property type="evidence" value="ECO:0007669"/>
    <property type="project" value="UniProtKB-UniRule"/>
</dbReference>
<dbReference type="PANTHER" id="PTHR10196">
    <property type="entry name" value="SUGAR KINASE"/>
    <property type="match status" value="1"/>
</dbReference>
<dbReference type="InterPro" id="IPR043129">
    <property type="entry name" value="ATPase_NBD"/>
</dbReference>
<dbReference type="AlphaFoldDB" id="A0A7G9REQ6"/>
<feature type="binding site" evidence="10">
    <location>
        <position position="17"/>
    </location>
    <ligand>
        <name>ADP</name>
        <dbReference type="ChEBI" id="CHEBI:456216"/>
    </ligand>
</feature>
<keyword evidence="5 10" id="KW-0418">Kinase</keyword>
<evidence type="ECO:0000256" key="5">
    <source>
        <dbReference type="ARBA" id="ARBA00022777"/>
    </source>
</evidence>
<evidence type="ECO:0000313" key="14">
    <source>
        <dbReference type="EMBL" id="QNN54081.1"/>
    </source>
</evidence>
<dbReference type="InterPro" id="IPR005999">
    <property type="entry name" value="Glycerol_kin"/>
</dbReference>
<feature type="binding site" evidence="10">
    <location>
        <position position="13"/>
    </location>
    <ligand>
        <name>sn-glycerol 3-phosphate</name>
        <dbReference type="ChEBI" id="CHEBI:57597"/>
    </ligand>
</feature>
<keyword evidence="4 10" id="KW-0547">Nucleotide-binding</keyword>
<evidence type="ECO:0000256" key="9">
    <source>
        <dbReference type="ARBA" id="ARBA00054633"/>
    </source>
</evidence>
<feature type="binding site" evidence="10">
    <location>
        <position position="263"/>
    </location>
    <ligand>
        <name>ATP</name>
        <dbReference type="ChEBI" id="CHEBI:30616"/>
    </ligand>
</feature>
<dbReference type="Pfam" id="PF00370">
    <property type="entry name" value="FGGY_N"/>
    <property type="match status" value="1"/>
</dbReference>
<feature type="binding site" evidence="10">
    <location>
        <position position="408"/>
    </location>
    <ligand>
        <name>ADP</name>
        <dbReference type="ChEBI" id="CHEBI:456216"/>
    </ligand>
</feature>
<comment type="pathway">
    <text evidence="1 10">Polyol metabolism; glycerol degradation via glycerol kinase pathway; sn-glycerol 3-phosphate from glycerol: step 1/1.</text>
</comment>
<dbReference type="EMBL" id="CP060713">
    <property type="protein sequence ID" value="QNN54081.1"/>
    <property type="molecule type" value="Genomic_DNA"/>
</dbReference>
<feature type="binding site" evidence="10">
    <location>
        <position position="135"/>
    </location>
    <ligand>
        <name>sn-glycerol 3-phosphate</name>
        <dbReference type="ChEBI" id="CHEBI:57597"/>
    </ligand>
</feature>
<evidence type="ECO:0000259" key="13">
    <source>
        <dbReference type="Pfam" id="PF02782"/>
    </source>
</evidence>
<comment type="catalytic activity">
    <reaction evidence="8 10">
        <text>glycerol + ATP = sn-glycerol 3-phosphate + ADP + H(+)</text>
        <dbReference type="Rhea" id="RHEA:21644"/>
        <dbReference type="ChEBI" id="CHEBI:15378"/>
        <dbReference type="ChEBI" id="CHEBI:17754"/>
        <dbReference type="ChEBI" id="CHEBI:30616"/>
        <dbReference type="ChEBI" id="CHEBI:57597"/>
        <dbReference type="ChEBI" id="CHEBI:456216"/>
        <dbReference type="EC" id="2.7.1.30"/>
    </reaction>
</comment>
<dbReference type="GO" id="GO:0006072">
    <property type="term" value="P:glycerol-3-phosphate metabolic process"/>
    <property type="evidence" value="ECO:0007669"/>
    <property type="project" value="InterPro"/>
</dbReference>
<dbReference type="Proteomes" id="UP000515947">
    <property type="component" value="Chromosome"/>
</dbReference>
<dbReference type="InterPro" id="IPR018484">
    <property type="entry name" value="FGGY_N"/>
</dbReference>
<dbReference type="KEGG" id="nmes:H9L09_06810"/>
<dbReference type="HAMAP" id="MF_00186">
    <property type="entry name" value="Glycerol_kin"/>
    <property type="match status" value="1"/>
</dbReference>
<dbReference type="Pfam" id="PF02782">
    <property type="entry name" value="FGGY_C"/>
    <property type="match status" value="1"/>
</dbReference>
<dbReference type="PANTHER" id="PTHR10196:SF69">
    <property type="entry name" value="GLYCEROL KINASE"/>
    <property type="match status" value="1"/>
</dbReference>
<reference evidence="14 15" key="1">
    <citation type="submission" date="2020-08" db="EMBL/GenBank/DDBJ databases">
        <title>Genome sequence of Nocardioides mesophilus KACC 16243T.</title>
        <authorList>
            <person name="Hyun D.-W."/>
            <person name="Bae J.-W."/>
        </authorList>
    </citation>
    <scope>NUCLEOTIDE SEQUENCE [LARGE SCALE GENOMIC DNA]</scope>
    <source>
        <strain evidence="14 15">KACC 16243</strain>
    </source>
</reference>
<evidence type="ECO:0000313" key="15">
    <source>
        <dbReference type="Proteomes" id="UP000515947"/>
    </source>
</evidence>
<feature type="binding site" evidence="10">
    <location>
        <position position="13"/>
    </location>
    <ligand>
        <name>ATP</name>
        <dbReference type="ChEBI" id="CHEBI:30616"/>
    </ligand>
</feature>
<evidence type="ECO:0000256" key="6">
    <source>
        <dbReference type="ARBA" id="ARBA00022798"/>
    </source>
</evidence>
<dbReference type="CDD" id="cd07769">
    <property type="entry name" value="ASKHA_NBD_FGGY_GK"/>
    <property type="match status" value="1"/>
</dbReference>
<feature type="binding site" evidence="10">
    <location>
        <position position="84"/>
    </location>
    <ligand>
        <name>glycerol</name>
        <dbReference type="ChEBI" id="CHEBI:17754"/>
    </ligand>
</feature>
<dbReference type="PROSITE" id="PS00445">
    <property type="entry name" value="FGGY_KINASES_2"/>
    <property type="match status" value="1"/>
</dbReference>
<dbReference type="InterPro" id="IPR018483">
    <property type="entry name" value="Carb_kinase_FGGY_CS"/>
</dbReference>
<evidence type="ECO:0000256" key="1">
    <source>
        <dbReference type="ARBA" id="ARBA00005190"/>
    </source>
</evidence>
<feature type="binding site" evidence="10">
    <location>
        <position position="241"/>
    </location>
    <ligand>
        <name>glycerol</name>
        <dbReference type="ChEBI" id="CHEBI:17754"/>
    </ligand>
</feature>
<dbReference type="GO" id="GO:0005829">
    <property type="term" value="C:cytosol"/>
    <property type="evidence" value="ECO:0007669"/>
    <property type="project" value="TreeGrafter"/>
</dbReference>
<dbReference type="GO" id="GO:0005524">
    <property type="term" value="F:ATP binding"/>
    <property type="evidence" value="ECO:0007669"/>
    <property type="project" value="UniProtKB-UniRule"/>
</dbReference>
<feature type="binding site" evidence="10">
    <location>
        <position position="83"/>
    </location>
    <ligand>
        <name>glycerol</name>
        <dbReference type="ChEBI" id="CHEBI:17754"/>
    </ligand>
</feature>
<dbReference type="EC" id="2.7.1.30" evidence="10"/>
<comment type="function">
    <text evidence="9 10">Key enzyme in the regulation of glycerol uptake and metabolism. Catalyzes the phosphorylation of glycerol to yield sn-glycerol 3-phosphate.</text>
</comment>
<dbReference type="InterPro" id="IPR018485">
    <property type="entry name" value="FGGY_C"/>
</dbReference>
<protein>
    <recommendedName>
        <fullName evidence="10">Glycerol kinase</fullName>
        <ecNumber evidence="10">2.7.1.30</ecNumber>
    </recommendedName>
    <alternativeName>
        <fullName evidence="10">ATP:glycerol 3-phosphotransferase</fullName>
    </alternativeName>
    <alternativeName>
        <fullName evidence="10">Glycerokinase</fullName>
        <shortName evidence="10">GK</shortName>
    </alternativeName>
</protein>
<evidence type="ECO:0000259" key="12">
    <source>
        <dbReference type="Pfam" id="PF00370"/>
    </source>
</evidence>
<dbReference type="NCBIfam" id="NF000756">
    <property type="entry name" value="PRK00047.1"/>
    <property type="match status" value="1"/>
</dbReference>